<evidence type="ECO:0000256" key="1">
    <source>
        <dbReference type="ARBA" id="ARBA00005968"/>
    </source>
</evidence>
<dbReference type="Proteomes" id="UP000694401">
    <property type="component" value="Unassembled WGS sequence"/>
</dbReference>
<dbReference type="InterPro" id="IPR050779">
    <property type="entry name" value="Transglutaminase"/>
</dbReference>
<dbReference type="PANTHER" id="PTHR11590:SF44">
    <property type="entry name" value="PROTEIN 4.2"/>
    <property type="match status" value="1"/>
</dbReference>
<evidence type="ECO:0000259" key="2">
    <source>
        <dbReference type="Pfam" id="PF00927"/>
    </source>
</evidence>
<dbReference type="InterPro" id="IPR036985">
    <property type="entry name" value="Transglutaminase-like_sf"/>
</dbReference>
<dbReference type="AlphaFoldDB" id="A0A8D2P6P8"/>
<proteinExistence type="inferred from homology"/>
<organism evidence="3 4">
    <name type="scientific">Zosterops lateralis melanops</name>
    <dbReference type="NCBI Taxonomy" id="1220523"/>
    <lineage>
        <taxon>Eukaryota</taxon>
        <taxon>Metazoa</taxon>
        <taxon>Chordata</taxon>
        <taxon>Craniata</taxon>
        <taxon>Vertebrata</taxon>
        <taxon>Euteleostomi</taxon>
        <taxon>Archelosauria</taxon>
        <taxon>Archosauria</taxon>
        <taxon>Dinosauria</taxon>
        <taxon>Saurischia</taxon>
        <taxon>Theropoda</taxon>
        <taxon>Coelurosauria</taxon>
        <taxon>Aves</taxon>
        <taxon>Neognathae</taxon>
        <taxon>Neoaves</taxon>
        <taxon>Telluraves</taxon>
        <taxon>Australaves</taxon>
        <taxon>Passeriformes</taxon>
        <taxon>Sylvioidea</taxon>
        <taxon>Zosteropidae</taxon>
        <taxon>Zosterops</taxon>
    </lineage>
</organism>
<comment type="similarity">
    <text evidence="1">Belongs to the transglutaminase superfamily. Transglutaminase family.</text>
</comment>
<protein>
    <recommendedName>
        <fullName evidence="2">Transglutaminase C-terminal domain-containing protein</fullName>
    </recommendedName>
</protein>
<dbReference type="Ensembl" id="ENSZLMT00000008871.1">
    <property type="protein sequence ID" value="ENSZLMP00000008635.1"/>
    <property type="gene ID" value="ENSZLMG00000006077.1"/>
</dbReference>
<evidence type="ECO:0000313" key="3">
    <source>
        <dbReference type="Ensembl" id="ENSZLMP00000008635.1"/>
    </source>
</evidence>
<dbReference type="InterPro" id="IPR038765">
    <property type="entry name" value="Papain-like_cys_pep_sf"/>
</dbReference>
<keyword evidence="4" id="KW-1185">Reference proteome</keyword>
<evidence type="ECO:0000313" key="4">
    <source>
        <dbReference type="Proteomes" id="UP000694401"/>
    </source>
</evidence>
<dbReference type="SUPFAM" id="SSF49309">
    <property type="entry name" value="Transglutaminase, two C-terminal domains"/>
    <property type="match status" value="2"/>
</dbReference>
<dbReference type="InterPro" id="IPR008958">
    <property type="entry name" value="Transglutaminase_C"/>
</dbReference>
<dbReference type="PANTHER" id="PTHR11590">
    <property type="entry name" value="PROTEIN-GLUTAMINE GAMMA-GLUTAMYLTRANSFERASE"/>
    <property type="match status" value="1"/>
</dbReference>
<reference evidence="3" key="1">
    <citation type="submission" date="2025-08" db="UniProtKB">
        <authorList>
            <consortium name="Ensembl"/>
        </authorList>
    </citation>
    <scope>IDENTIFICATION</scope>
</reference>
<dbReference type="SUPFAM" id="SSF54001">
    <property type="entry name" value="Cysteine proteinases"/>
    <property type="match status" value="1"/>
</dbReference>
<dbReference type="Gene3D" id="3.90.260.10">
    <property type="entry name" value="Transglutaminase-like"/>
    <property type="match status" value="1"/>
</dbReference>
<accession>A0A8D2P6P8</accession>
<reference evidence="3" key="2">
    <citation type="submission" date="2025-09" db="UniProtKB">
        <authorList>
            <consortium name="Ensembl"/>
        </authorList>
    </citation>
    <scope>IDENTIFICATION</scope>
</reference>
<feature type="domain" description="Transglutaminase C-terminal" evidence="2">
    <location>
        <begin position="152"/>
        <end position="243"/>
    </location>
</feature>
<dbReference type="FunFam" id="2.60.40.10:FF:001480">
    <property type="entry name" value="Erythrocyte membrane protein band 4.2"/>
    <property type="match status" value="1"/>
</dbReference>
<dbReference type="Pfam" id="PF00927">
    <property type="entry name" value="Transglut_C"/>
    <property type="match status" value="2"/>
</dbReference>
<dbReference type="GO" id="GO:0003810">
    <property type="term" value="F:protein-glutamine gamma-glutamyltransferase activity"/>
    <property type="evidence" value="ECO:0007669"/>
    <property type="project" value="InterPro"/>
</dbReference>
<sequence length="361" mass="40549">MARTDLLPEYSGWQALDATCQEKGKGLSFCGPAPVHAIKEGDIQVDYDVCYFFAAINAKCHVWIHKADDTLKPAFGGTKYTGNNISTKGVGSERCEDITQNYKYPEGSRQEKRVLDKAYRNMKELETISSSSSTQFIFIPTAQEEPVNLFIQLQSSSPLELGQDITLSIQVFNHSDIEKTTHLVVGIQALHYNGVPIAQVWKEEFYFNLQSNSVNNLQVSVPYTWFGKELGENHLLRLTAVLQDEDSSYVYLAQEEISICESPVTIEFPENIVQYEPSTAKISLQNPLMEPLEQCVITVAGRGLIHRQRNYRLGSVQAKSTQELQIPFTPTRAGPRRLTARLTCLQLQNLKSYRTTTIAAA</sequence>
<dbReference type="Gene3D" id="2.60.40.10">
    <property type="entry name" value="Immunoglobulins"/>
    <property type="match status" value="2"/>
</dbReference>
<name>A0A8D2P6P8_ZOSLA</name>
<dbReference type="FunFam" id="2.60.40.10:FF:000090">
    <property type="entry name" value="Protein-glutamine gamma-glutamyltransferase 2"/>
    <property type="match status" value="1"/>
</dbReference>
<dbReference type="InterPro" id="IPR036238">
    <property type="entry name" value="Transglutaminase_C_sf"/>
</dbReference>
<feature type="domain" description="Transglutaminase C-terminal" evidence="2">
    <location>
        <begin position="265"/>
        <end position="359"/>
    </location>
</feature>
<dbReference type="InterPro" id="IPR013783">
    <property type="entry name" value="Ig-like_fold"/>
</dbReference>